<dbReference type="Proteomes" id="UP000654075">
    <property type="component" value="Unassembled WGS sequence"/>
</dbReference>
<feature type="domain" description="Alpha/beta hydrolase fold-3" evidence="3">
    <location>
        <begin position="75"/>
        <end position="321"/>
    </location>
</feature>
<sequence length="460" mass="48903">MPDVVTCCQEQLVKDSGCCLDSSKPASVRQQRLTRPGTSWTCDAPRCSDADSLAGGRGDDLVSAPSEASCASPRILWIHGGSWMYGSPFSLGYDALASKLAMLTGAVVMVPDYPLLPIGNYSTILDAAIHALQWLATLASVNGLSCGLSEASPPMFLAGDSSGGGSALSLLLHLMKDPELLPIATRVSGGIFWSPWTNLMCNTPDYFANVYSKSVAQLGGKRVQVRSGDIIFTGSADDNSADFRENALEYLGQAHQMLTDPVASPYFAGDEELAAMLPPLYFAVGAEESILGDSVIFAQKAAVHGTAVRVDVFHGMWHVFPMYSEGCGCGHELWQGARAWNLTANFVRSVEGGGVFGAGVTTALREPLTRIIYDESTLYGQGQGLPESGLLLPLSDRPIGVMGDAFALGPAAMTYTATGLAGLLLGLLLARPCFWPGLRLRRCLGRCYLRRKAIDSDSDI</sequence>
<dbReference type="Proteomes" id="UP000626109">
    <property type="component" value="Unassembled WGS sequence"/>
</dbReference>
<dbReference type="InterPro" id="IPR013094">
    <property type="entry name" value="AB_hydrolase_3"/>
</dbReference>
<gene>
    <name evidence="4" type="ORF">PGLA1383_LOCUS8225</name>
    <name evidence="5" type="ORF">PGLA2088_LOCUS12071</name>
</gene>
<reference evidence="4" key="1">
    <citation type="submission" date="2021-02" db="EMBL/GenBank/DDBJ databases">
        <authorList>
            <person name="Dougan E. K."/>
            <person name="Rhodes N."/>
            <person name="Thang M."/>
            <person name="Chan C."/>
        </authorList>
    </citation>
    <scope>NUCLEOTIDE SEQUENCE</scope>
</reference>
<dbReference type="Pfam" id="PF07859">
    <property type="entry name" value="Abhydrolase_3"/>
    <property type="match status" value="1"/>
</dbReference>
<dbReference type="PANTHER" id="PTHR48081">
    <property type="entry name" value="AB HYDROLASE SUPERFAMILY PROTEIN C4A8.06C"/>
    <property type="match status" value="1"/>
</dbReference>
<dbReference type="PANTHER" id="PTHR48081:SF8">
    <property type="entry name" value="ALPHA_BETA HYDROLASE FOLD-3 DOMAIN-CONTAINING PROTEIN-RELATED"/>
    <property type="match status" value="1"/>
</dbReference>
<organism evidence="4 6">
    <name type="scientific">Polarella glacialis</name>
    <name type="common">Dinoflagellate</name>
    <dbReference type="NCBI Taxonomy" id="89957"/>
    <lineage>
        <taxon>Eukaryota</taxon>
        <taxon>Sar</taxon>
        <taxon>Alveolata</taxon>
        <taxon>Dinophyceae</taxon>
        <taxon>Suessiales</taxon>
        <taxon>Suessiaceae</taxon>
        <taxon>Polarella</taxon>
    </lineage>
</organism>
<evidence type="ECO:0000313" key="6">
    <source>
        <dbReference type="Proteomes" id="UP000654075"/>
    </source>
</evidence>
<feature type="transmembrane region" description="Helical" evidence="2">
    <location>
        <begin position="405"/>
        <end position="430"/>
    </location>
</feature>
<dbReference type="GO" id="GO:0016787">
    <property type="term" value="F:hydrolase activity"/>
    <property type="evidence" value="ECO:0007669"/>
    <property type="project" value="UniProtKB-KW"/>
</dbReference>
<keyword evidence="2" id="KW-1133">Transmembrane helix</keyword>
<dbReference type="AlphaFoldDB" id="A0A813DT69"/>
<evidence type="ECO:0000313" key="5">
    <source>
        <dbReference type="EMBL" id="CAE8656266.1"/>
    </source>
</evidence>
<evidence type="ECO:0000313" key="4">
    <source>
        <dbReference type="EMBL" id="CAE8589465.1"/>
    </source>
</evidence>
<protein>
    <recommendedName>
        <fullName evidence="3">Alpha/beta hydrolase fold-3 domain-containing protein</fullName>
    </recommendedName>
</protein>
<dbReference type="Gene3D" id="3.40.50.1820">
    <property type="entry name" value="alpha/beta hydrolase"/>
    <property type="match status" value="1"/>
</dbReference>
<evidence type="ECO:0000256" key="1">
    <source>
        <dbReference type="ARBA" id="ARBA00022801"/>
    </source>
</evidence>
<dbReference type="EMBL" id="CAJNNW010014145">
    <property type="protein sequence ID" value="CAE8656266.1"/>
    <property type="molecule type" value="Genomic_DNA"/>
</dbReference>
<evidence type="ECO:0000256" key="2">
    <source>
        <dbReference type="SAM" id="Phobius"/>
    </source>
</evidence>
<name>A0A813DT69_POLGL</name>
<proteinExistence type="predicted"/>
<dbReference type="InterPro" id="IPR050300">
    <property type="entry name" value="GDXG_lipolytic_enzyme"/>
</dbReference>
<accession>A0A813DT69</accession>
<dbReference type="InterPro" id="IPR029058">
    <property type="entry name" value="AB_hydrolase_fold"/>
</dbReference>
<dbReference type="SUPFAM" id="SSF53474">
    <property type="entry name" value="alpha/beta-Hydrolases"/>
    <property type="match status" value="1"/>
</dbReference>
<keyword evidence="2" id="KW-0812">Transmembrane</keyword>
<evidence type="ECO:0000259" key="3">
    <source>
        <dbReference type="Pfam" id="PF07859"/>
    </source>
</evidence>
<comment type="caution">
    <text evidence="4">The sequence shown here is derived from an EMBL/GenBank/DDBJ whole genome shotgun (WGS) entry which is preliminary data.</text>
</comment>
<keyword evidence="1" id="KW-0378">Hydrolase</keyword>
<dbReference type="OrthoDB" id="437855at2759"/>
<keyword evidence="2" id="KW-0472">Membrane</keyword>
<dbReference type="EMBL" id="CAJNNV010003703">
    <property type="protein sequence ID" value="CAE8589465.1"/>
    <property type="molecule type" value="Genomic_DNA"/>
</dbReference>
<keyword evidence="6" id="KW-1185">Reference proteome</keyword>